<dbReference type="Proteomes" id="UP000092659">
    <property type="component" value="Chromosome"/>
</dbReference>
<sequence>MPRSGAGPRTSARAAESGPVRTAAAVISPSVRSRRNAMGSPATVASRSTWCSQLRTRLCISLRGVPRRHHVSSSSTDVLPRKFEATSAVRPAEKDRVLSNGPGSTSPVRSPATRSRCTRSDRGRAGEMTSGSP</sequence>
<reference evidence="2 3" key="1">
    <citation type="submission" date="2016-06" db="EMBL/GenBank/DDBJ databases">
        <title>Complete genome sequence of Streptomyces griseochromogenes ATCC 14511, the Blasticidin S producer.</title>
        <authorList>
            <person name="Wu L."/>
        </authorList>
    </citation>
    <scope>NUCLEOTIDE SEQUENCE [LARGE SCALE GENOMIC DNA]</scope>
    <source>
        <strain evidence="2 3">ATCC 14511</strain>
    </source>
</reference>
<evidence type="ECO:0000313" key="3">
    <source>
        <dbReference type="Proteomes" id="UP000092659"/>
    </source>
</evidence>
<dbReference type="KEGG" id="sgs:AVL59_22575"/>
<name>A0A1B1AZK3_9ACTN</name>
<feature type="region of interest" description="Disordered" evidence="1">
    <location>
        <begin position="1"/>
        <end position="47"/>
    </location>
</feature>
<proteinExistence type="predicted"/>
<protein>
    <submittedName>
        <fullName evidence="2">Uncharacterized protein</fullName>
    </submittedName>
</protein>
<gene>
    <name evidence="2" type="ORF">AVL59_22575</name>
</gene>
<dbReference type="EMBL" id="CP016279">
    <property type="protein sequence ID" value="ANP51985.1"/>
    <property type="molecule type" value="Genomic_DNA"/>
</dbReference>
<feature type="compositionally biased region" description="Polar residues" evidence="1">
    <location>
        <begin position="101"/>
        <end position="115"/>
    </location>
</feature>
<evidence type="ECO:0000256" key="1">
    <source>
        <dbReference type="SAM" id="MobiDB-lite"/>
    </source>
</evidence>
<feature type="region of interest" description="Disordered" evidence="1">
    <location>
        <begin position="66"/>
        <end position="133"/>
    </location>
</feature>
<accession>A0A1B1AZK3</accession>
<dbReference type="AlphaFoldDB" id="A0A1B1AZK3"/>
<organism evidence="2 3">
    <name type="scientific">Streptomyces griseochromogenes</name>
    <dbReference type="NCBI Taxonomy" id="68214"/>
    <lineage>
        <taxon>Bacteria</taxon>
        <taxon>Bacillati</taxon>
        <taxon>Actinomycetota</taxon>
        <taxon>Actinomycetes</taxon>
        <taxon>Kitasatosporales</taxon>
        <taxon>Streptomycetaceae</taxon>
        <taxon>Streptomyces</taxon>
    </lineage>
</organism>
<evidence type="ECO:0000313" key="2">
    <source>
        <dbReference type="EMBL" id="ANP51985.1"/>
    </source>
</evidence>